<dbReference type="Proteomes" id="UP001499884">
    <property type="component" value="Unassembled WGS sequence"/>
</dbReference>
<comment type="caution">
    <text evidence="2">The sequence shown here is derived from an EMBL/GenBank/DDBJ whole genome shotgun (WGS) entry which is preliminary data.</text>
</comment>
<keyword evidence="3" id="KW-1185">Reference proteome</keyword>
<protein>
    <recommendedName>
        <fullName evidence="4">Hint domain-containing protein</fullName>
    </recommendedName>
</protein>
<feature type="region of interest" description="Disordered" evidence="1">
    <location>
        <begin position="1"/>
        <end position="31"/>
    </location>
</feature>
<name>A0ABP7DPA1_9ACTN</name>
<accession>A0ABP7DPA1</accession>
<feature type="compositionally biased region" description="Basic and acidic residues" evidence="1">
    <location>
        <begin position="13"/>
        <end position="31"/>
    </location>
</feature>
<dbReference type="EMBL" id="BAABEP010000001">
    <property type="protein sequence ID" value="GAA3707985.1"/>
    <property type="molecule type" value="Genomic_DNA"/>
</dbReference>
<evidence type="ECO:0008006" key="4">
    <source>
        <dbReference type="Google" id="ProtNLM"/>
    </source>
</evidence>
<organism evidence="2 3">
    <name type="scientific">Streptomyces tremellae</name>
    <dbReference type="NCBI Taxonomy" id="1124239"/>
    <lineage>
        <taxon>Bacteria</taxon>
        <taxon>Bacillati</taxon>
        <taxon>Actinomycetota</taxon>
        <taxon>Actinomycetes</taxon>
        <taxon>Kitasatosporales</taxon>
        <taxon>Streptomycetaceae</taxon>
        <taxon>Streptomyces</taxon>
    </lineage>
</organism>
<evidence type="ECO:0000256" key="1">
    <source>
        <dbReference type="SAM" id="MobiDB-lite"/>
    </source>
</evidence>
<dbReference type="RefSeq" id="WP_345639971.1">
    <property type="nucleotide sequence ID" value="NZ_BAABEP010000001.1"/>
</dbReference>
<evidence type="ECO:0000313" key="2">
    <source>
        <dbReference type="EMBL" id="GAA3707985.1"/>
    </source>
</evidence>
<proteinExistence type="predicted"/>
<evidence type="ECO:0000313" key="3">
    <source>
        <dbReference type="Proteomes" id="UP001499884"/>
    </source>
</evidence>
<dbReference type="SUPFAM" id="SSF51294">
    <property type="entry name" value="Hedgehog/intein (Hint) domain"/>
    <property type="match status" value="1"/>
</dbReference>
<dbReference type="Gene3D" id="2.170.16.10">
    <property type="entry name" value="Hedgehog/Intein (Hint) domain"/>
    <property type="match status" value="1"/>
</dbReference>
<reference evidence="3" key="1">
    <citation type="journal article" date="2019" name="Int. J. Syst. Evol. Microbiol.">
        <title>The Global Catalogue of Microorganisms (GCM) 10K type strain sequencing project: providing services to taxonomists for standard genome sequencing and annotation.</title>
        <authorList>
            <consortium name="The Broad Institute Genomics Platform"/>
            <consortium name="The Broad Institute Genome Sequencing Center for Infectious Disease"/>
            <person name="Wu L."/>
            <person name="Ma J."/>
        </authorList>
    </citation>
    <scope>NUCLEOTIDE SEQUENCE [LARGE SCALE GENOMIC DNA]</scope>
    <source>
        <strain evidence="3">JCM 30846</strain>
    </source>
</reference>
<gene>
    <name evidence="2" type="ORF">GCM10023082_02540</name>
</gene>
<dbReference type="InterPro" id="IPR036844">
    <property type="entry name" value="Hint_dom_sf"/>
</dbReference>
<sequence length="108" mass="11566">MAAGKTKAISKIKPGDKVEAADPDTGKHKGPRTVEARWVNHDHDLLDVTVKQPSGRPATLHTTSNHPFWNATTHTWTPAGDLKPGGSLTTNKSAKVILLEVPPVCGRC</sequence>
<dbReference type="Pfam" id="PF07591">
    <property type="entry name" value="PT-HINT"/>
    <property type="match status" value="1"/>
</dbReference>